<dbReference type="Proteomes" id="UP000721236">
    <property type="component" value="Unassembled WGS sequence"/>
</dbReference>
<evidence type="ECO:0000256" key="1">
    <source>
        <dbReference type="SAM" id="Phobius"/>
    </source>
</evidence>
<comment type="caution">
    <text evidence="2">The sequence shown here is derived from an EMBL/GenBank/DDBJ whole genome shotgun (WGS) entry which is preliminary data.</text>
</comment>
<keyword evidence="1" id="KW-0812">Transmembrane</keyword>
<dbReference type="Pfam" id="PF12040">
    <property type="entry name" value="DUF3526"/>
    <property type="match status" value="1"/>
</dbReference>
<feature type="transmembrane region" description="Helical" evidence="1">
    <location>
        <begin position="441"/>
        <end position="459"/>
    </location>
</feature>
<organism evidence="2 3">
    <name type="scientific">Cupriavidus respiraculi</name>
    <dbReference type="NCBI Taxonomy" id="195930"/>
    <lineage>
        <taxon>Bacteria</taxon>
        <taxon>Pseudomonadati</taxon>
        <taxon>Pseudomonadota</taxon>
        <taxon>Betaproteobacteria</taxon>
        <taxon>Burkholderiales</taxon>
        <taxon>Burkholderiaceae</taxon>
        <taxon>Cupriavidus</taxon>
    </lineage>
</organism>
<dbReference type="InterPro" id="IPR021913">
    <property type="entry name" value="DUF3526"/>
</dbReference>
<evidence type="ECO:0000313" key="3">
    <source>
        <dbReference type="Proteomes" id="UP000721236"/>
    </source>
</evidence>
<feature type="transmembrane region" description="Helical" evidence="1">
    <location>
        <begin position="215"/>
        <end position="242"/>
    </location>
</feature>
<feature type="transmembrane region" description="Helical" evidence="1">
    <location>
        <begin position="249"/>
        <end position="272"/>
    </location>
</feature>
<evidence type="ECO:0008006" key="4">
    <source>
        <dbReference type="Google" id="ProtNLM"/>
    </source>
</evidence>
<keyword evidence="1" id="KW-0472">Membrane</keyword>
<reference evidence="2 3" key="1">
    <citation type="submission" date="2021-08" db="EMBL/GenBank/DDBJ databases">
        <authorList>
            <person name="Peeters C."/>
        </authorList>
    </citation>
    <scope>NUCLEOTIDE SEQUENCE [LARGE SCALE GENOMIC DNA]</scope>
    <source>
        <strain evidence="2 3">LMG 21510</strain>
    </source>
</reference>
<keyword evidence="3" id="KW-1185">Reference proteome</keyword>
<accession>A0ABN7Y888</accession>
<gene>
    <name evidence="2" type="ORF">LMG21510_01490</name>
</gene>
<proteinExistence type="predicted"/>
<protein>
    <recommendedName>
        <fullName evidence="4">DUF3526 domain-containing protein</fullName>
    </recommendedName>
</protein>
<dbReference type="EMBL" id="CAJZAH010000001">
    <property type="protein sequence ID" value="CAG9169562.1"/>
    <property type="molecule type" value="Genomic_DNA"/>
</dbReference>
<evidence type="ECO:0000313" key="2">
    <source>
        <dbReference type="EMBL" id="CAG9169562.1"/>
    </source>
</evidence>
<name>A0ABN7Y888_9BURK</name>
<dbReference type="RefSeq" id="WP_224040674.1">
    <property type="nucleotide sequence ID" value="NZ_CAJZAH010000001.1"/>
</dbReference>
<feature type="transmembrane region" description="Helical" evidence="1">
    <location>
        <begin position="141"/>
        <end position="161"/>
    </location>
</feature>
<feature type="transmembrane region" description="Helical" evidence="1">
    <location>
        <begin position="20"/>
        <end position="38"/>
    </location>
</feature>
<feature type="transmembrane region" description="Helical" evidence="1">
    <location>
        <begin position="188"/>
        <end position="209"/>
    </location>
</feature>
<sequence length="466" mass="50323">MRAILGAEWRRLIAERANRWVLGLLAVMLFASALWSGYEARAWHQRGARMEAAWSGRIAAAAARDMGQPGSAQAAMAAFQIARNDAPVAMLAPLGGLALGSGAFELLAPGVRVTVESRHSDGRKEERLSNPLLQGFGVPDFSITVALLVPLALICLCAGMIQHGRELGVWRVTVVQCPTPGRVFATALALRALAVASIATLASALAFSLDPGATAVALALWALGLAGLIAAWTVTCGLASLLPVSSSSAVLATVGLWLLTTFAAPVALAWWADREAPMPSRLAAVVQLRGAQQRAEVEMDRLLAQWYEAHPAARPADRTAHTWPVSFLPRYLAQEAEVGPLMRGFDRTRAHRYALVAPLAWVSPSLSMTMLADELAGIDAPRYARHMDAVADYEAQWRDFFLPRIMSYRGLRGDEWQGLPRFHGMAAPADNVREMSRPWRHGASLLLWSVACAALLVALRGRLRRG</sequence>
<keyword evidence="1" id="KW-1133">Transmembrane helix</keyword>